<keyword evidence="3 5" id="KW-0732">Signal</keyword>
<accession>A0AAE0P8R3</accession>
<proteinExistence type="predicted"/>
<reference evidence="7" key="2">
    <citation type="submission" date="2023-07" db="EMBL/GenBank/DDBJ databases">
        <authorList>
            <consortium name="Lawrence Berkeley National Laboratory"/>
            <person name="Haridas S."/>
            <person name="Hensen N."/>
            <person name="Bonometti L."/>
            <person name="Westerberg I."/>
            <person name="Brannstrom I.O."/>
            <person name="Guillou S."/>
            <person name="Cros-Aarteil S."/>
            <person name="Calhoun S."/>
            <person name="Kuo A."/>
            <person name="Mondo S."/>
            <person name="Pangilinan J."/>
            <person name="Riley R."/>
            <person name="LaButti K."/>
            <person name="Andreopoulos B."/>
            <person name="Lipzen A."/>
            <person name="Chen C."/>
            <person name="Yanf M."/>
            <person name="Daum C."/>
            <person name="Ng V."/>
            <person name="Clum A."/>
            <person name="Steindorff A."/>
            <person name="Ohm R."/>
            <person name="Martin F."/>
            <person name="Silar P."/>
            <person name="Natvig D."/>
            <person name="Lalanne C."/>
            <person name="Gautier V."/>
            <person name="Ament-velasquez S.L."/>
            <person name="Kruys A."/>
            <person name="Hutchinson M.I."/>
            <person name="Powell A.J."/>
            <person name="Barry K."/>
            <person name="Miller A.N."/>
            <person name="Grigoriev I.V."/>
            <person name="Debuchy R."/>
            <person name="Gladieux P."/>
            <person name="Thoren M.H."/>
            <person name="Johannesson H."/>
        </authorList>
    </citation>
    <scope>NUCLEOTIDE SEQUENCE</scope>
    <source>
        <strain evidence="7">FGSC 1904</strain>
    </source>
</reference>
<evidence type="ECO:0000256" key="2">
    <source>
        <dbReference type="ARBA" id="ARBA00022525"/>
    </source>
</evidence>
<feature type="signal peptide" evidence="5">
    <location>
        <begin position="1"/>
        <end position="24"/>
    </location>
</feature>
<evidence type="ECO:0000256" key="1">
    <source>
        <dbReference type="ARBA" id="ARBA00004613"/>
    </source>
</evidence>
<comment type="caution">
    <text evidence="7">The sequence shown here is derived from an EMBL/GenBank/DDBJ whole genome shotgun (WGS) entry which is preliminary data.</text>
</comment>
<sequence>MCSPRSLLLNAASALLLLLGSTTAAPTTKTSDVTASFLNNDSDLPPGSCTSTSLHDFHWRITNLHYTFSLTYTTPSHRINNAEVSFNLTSNALPDLNVYCSAWSQDYMDPFYGQRVYDCETPVNLTTGEPATLEGGKKVKAKTQFRYWQWSQSVEVKQTWECDDLEGVGSMAIFTGNGTSAAQTPNCTHEEHSMPPGQPWKNGDIYYWSYQHCTLPEFSFPPTELQVFA</sequence>
<keyword evidence="2" id="KW-0964">Secreted</keyword>
<reference evidence="7" key="1">
    <citation type="journal article" date="2023" name="Mol. Phylogenet. Evol.">
        <title>Genome-scale phylogeny and comparative genomics of the fungal order Sordariales.</title>
        <authorList>
            <person name="Hensen N."/>
            <person name="Bonometti L."/>
            <person name="Westerberg I."/>
            <person name="Brannstrom I.O."/>
            <person name="Guillou S."/>
            <person name="Cros-Aarteil S."/>
            <person name="Calhoun S."/>
            <person name="Haridas S."/>
            <person name="Kuo A."/>
            <person name="Mondo S."/>
            <person name="Pangilinan J."/>
            <person name="Riley R."/>
            <person name="LaButti K."/>
            <person name="Andreopoulos B."/>
            <person name="Lipzen A."/>
            <person name="Chen C."/>
            <person name="Yan M."/>
            <person name="Daum C."/>
            <person name="Ng V."/>
            <person name="Clum A."/>
            <person name="Steindorff A."/>
            <person name="Ohm R.A."/>
            <person name="Martin F."/>
            <person name="Silar P."/>
            <person name="Natvig D.O."/>
            <person name="Lalanne C."/>
            <person name="Gautier V."/>
            <person name="Ament-Velasquez S.L."/>
            <person name="Kruys A."/>
            <person name="Hutchinson M.I."/>
            <person name="Powell A.J."/>
            <person name="Barry K."/>
            <person name="Miller A.N."/>
            <person name="Grigoriev I.V."/>
            <person name="Debuchy R."/>
            <person name="Gladieux P."/>
            <person name="Hiltunen Thoren M."/>
            <person name="Johannesson H."/>
        </authorList>
    </citation>
    <scope>NUCLEOTIDE SEQUENCE</scope>
    <source>
        <strain evidence="7">FGSC 1904</strain>
    </source>
</reference>
<organism evidence="7 8">
    <name type="scientific">Sordaria brevicollis</name>
    <dbReference type="NCBI Taxonomy" id="83679"/>
    <lineage>
        <taxon>Eukaryota</taxon>
        <taxon>Fungi</taxon>
        <taxon>Dikarya</taxon>
        <taxon>Ascomycota</taxon>
        <taxon>Pezizomycotina</taxon>
        <taxon>Sordariomycetes</taxon>
        <taxon>Sordariomycetidae</taxon>
        <taxon>Sordariales</taxon>
        <taxon>Sordariaceae</taxon>
        <taxon>Sordaria</taxon>
    </lineage>
</organism>
<feature type="domain" description="AA1-like" evidence="6">
    <location>
        <begin position="66"/>
        <end position="192"/>
    </location>
</feature>
<evidence type="ECO:0000256" key="3">
    <source>
        <dbReference type="ARBA" id="ARBA00022729"/>
    </source>
</evidence>
<dbReference type="AlphaFoldDB" id="A0AAE0P8R3"/>
<gene>
    <name evidence="7" type="ORF">B0T20DRAFT_455288</name>
</gene>
<evidence type="ECO:0000313" key="8">
    <source>
        <dbReference type="Proteomes" id="UP001281003"/>
    </source>
</evidence>
<name>A0AAE0P8R3_SORBR</name>
<comment type="subcellular location">
    <subcellularLocation>
        <location evidence="1">Secreted</location>
    </subcellularLocation>
</comment>
<keyword evidence="4" id="KW-1015">Disulfide bond</keyword>
<evidence type="ECO:0000313" key="7">
    <source>
        <dbReference type="EMBL" id="KAK3395390.1"/>
    </source>
</evidence>
<dbReference type="GO" id="GO:0005576">
    <property type="term" value="C:extracellular region"/>
    <property type="evidence" value="ECO:0007669"/>
    <property type="project" value="UniProtKB-SubCell"/>
</dbReference>
<keyword evidence="8" id="KW-1185">Reference proteome</keyword>
<dbReference type="Proteomes" id="UP001281003">
    <property type="component" value="Unassembled WGS sequence"/>
</dbReference>
<evidence type="ECO:0000256" key="4">
    <source>
        <dbReference type="ARBA" id="ARBA00023157"/>
    </source>
</evidence>
<dbReference type="InterPro" id="IPR032382">
    <property type="entry name" value="AltA1"/>
</dbReference>
<evidence type="ECO:0000259" key="6">
    <source>
        <dbReference type="Pfam" id="PF16541"/>
    </source>
</evidence>
<protein>
    <recommendedName>
        <fullName evidence="6">AA1-like domain-containing protein</fullName>
    </recommendedName>
</protein>
<feature type="chain" id="PRO_5041968590" description="AA1-like domain-containing protein" evidence="5">
    <location>
        <begin position="25"/>
        <end position="229"/>
    </location>
</feature>
<dbReference type="EMBL" id="JAUTDP010000010">
    <property type="protein sequence ID" value="KAK3395390.1"/>
    <property type="molecule type" value="Genomic_DNA"/>
</dbReference>
<evidence type="ECO:0000256" key="5">
    <source>
        <dbReference type="SAM" id="SignalP"/>
    </source>
</evidence>
<dbReference type="Pfam" id="PF16541">
    <property type="entry name" value="AltA1"/>
    <property type="match status" value="1"/>
</dbReference>